<reference evidence="2" key="1">
    <citation type="journal article" date="2019" name="Int. J. Syst. Evol. Microbiol.">
        <title>The Global Catalogue of Microorganisms (GCM) 10K type strain sequencing project: providing services to taxonomists for standard genome sequencing and annotation.</title>
        <authorList>
            <consortium name="The Broad Institute Genomics Platform"/>
            <consortium name="The Broad Institute Genome Sequencing Center for Infectious Disease"/>
            <person name="Wu L."/>
            <person name="Ma J."/>
        </authorList>
    </citation>
    <scope>NUCLEOTIDE SEQUENCE [LARGE SCALE GENOMIC DNA]</scope>
    <source>
        <strain evidence="2">CCUG 62414</strain>
    </source>
</reference>
<comment type="caution">
    <text evidence="1">The sequence shown here is derived from an EMBL/GenBank/DDBJ whole genome shotgun (WGS) entry which is preliminary data.</text>
</comment>
<evidence type="ECO:0000313" key="2">
    <source>
        <dbReference type="Proteomes" id="UP001597061"/>
    </source>
</evidence>
<accession>A0ABW3JJT8</accession>
<gene>
    <name evidence="1" type="ORF">ACFQ1R_11705</name>
</gene>
<dbReference type="Proteomes" id="UP001597061">
    <property type="component" value="Unassembled WGS sequence"/>
</dbReference>
<organism evidence="1 2">
    <name type="scientific">Mariniflexile jejuense</name>
    <dbReference type="NCBI Taxonomy" id="1173582"/>
    <lineage>
        <taxon>Bacteria</taxon>
        <taxon>Pseudomonadati</taxon>
        <taxon>Bacteroidota</taxon>
        <taxon>Flavobacteriia</taxon>
        <taxon>Flavobacteriales</taxon>
        <taxon>Flavobacteriaceae</taxon>
        <taxon>Mariniflexile</taxon>
    </lineage>
</organism>
<name>A0ABW3JJT8_9FLAO</name>
<evidence type="ECO:0000313" key="1">
    <source>
        <dbReference type="EMBL" id="MFD0990765.1"/>
    </source>
</evidence>
<dbReference type="EMBL" id="JBHTJI010000020">
    <property type="protein sequence ID" value="MFD0990765.1"/>
    <property type="molecule type" value="Genomic_DNA"/>
</dbReference>
<protein>
    <submittedName>
        <fullName evidence="1">Uncharacterized protein</fullName>
    </submittedName>
</protein>
<keyword evidence="2" id="KW-1185">Reference proteome</keyword>
<proteinExistence type="predicted"/>
<dbReference type="RefSeq" id="WP_379926410.1">
    <property type="nucleotide sequence ID" value="NZ_JBHTJI010000020.1"/>
</dbReference>
<sequence length="103" mass="12213">MSLKSEIEQYLLENDFSLSKTYLFDDEFHKGEMLIYIHNKTKSDTVILNTEINEKCVSVDLENNHSGEKYRYASRYIVNTINEFVFLITHSTRSFLCDEKIIF</sequence>